<dbReference type="CDD" id="cd06141">
    <property type="entry name" value="WRN_exo"/>
    <property type="match status" value="1"/>
</dbReference>
<dbReference type="InterPro" id="IPR051132">
    <property type="entry name" value="3-5_Exonuclease_domain"/>
</dbReference>
<dbReference type="InterPro" id="IPR002562">
    <property type="entry name" value="3'-5'_exonuclease_dom"/>
</dbReference>
<name>A0A0K3CNA8_RHOTO</name>
<dbReference type="Gene3D" id="3.30.420.10">
    <property type="entry name" value="Ribonuclease H-like superfamily/Ribonuclease H"/>
    <property type="match status" value="1"/>
</dbReference>
<feature type="domain" description="3'-5' exonuclease" evidence="3">
    <location>
        <begin position="207"/>
        <end position="310"/>
    </location>
</feature>
<accession>A0A0K3CNA8</accession>
<organism evidence="4 5">
    <name type="scientific">Rhodotorula toruloides</name>
    <name type="common">Yeast</name>
    <name type="synonym">Rhodosporidium toruloides</name>
    <dbReference type="NCBI Taxonomy" id="5286"/>
    <lineage>
        <taxon>Eukaryota</taxon>
        <taxon>Fungi</taxon>
        <taxon>Dikarya</taxon>
        <taxon>Basidiomycota</taxon>
        <taxon>Pucciniomycotina</taxon>
        <taxon>Microbotryomycetes</taxon>
        <taxon>Sporidiobolales</taxon>
        <taxon>Sporidiobolaceae</taxon>
        <taxon>Rhodotorula</taxon>
    </lineage>
</organism>
<evidence type="ECO:0000313" key="4">
    <source>
        <dbReference type="EMBL" id="CTR10177.1"/>
    </source>
</evidence>
<dbReference type="SUPFAM" id="SSF53098">
    <property type="entry name" value="Ribonuclease H-like"/>
    <property type="match status" value="1"/>
</dbReference>
<dbReference type="PANTHER" id="PTHR13620:SF104">
    <property type="entry name" value="EXONUCLEASE 3'-5' DOMAIN-CONTAINING PROTEIN 2"/>
    <property type="match status" value="1"/>
</dbReference>
<keyword evidence="1" id="KW-0540">Nuclease</keyword>
<proteinExistence type="predicted"/>
<evidence type="ECO:0000256" key="2">
    <source>
        <dbReference type="ARBA" id="ARBA00022801"/>
    </source>
</evidence>
<evidence type="ECO:0000313" key="5">
    <source>
        <dbReference type="Proteomes" id="UP000199069"/>
    </source>
</evidence>
<dbReference type="Pfam" id="PF01612">
    <property type="entry name" value="DNA_pol_A_exo1"/>
    <property type="match status" value="1"/>
</dbReference>
<dbReference type="AlphaFoldDB" id="A0A0K3CNA8"/>
<dbReference type="InterPro" id="IPR036397">
    <property type="entry name" value="RNaseH_sf"/>
</dbReference>
<dbReference type="Proteomes" id="UP000199069">
    <property type="component" value="Unassembled WGS sequence"/>
</dbReference>
<dbReference type="GO" id="GO:0008408">
    <property type="term" value="F:3'-5' exonuclease activity"/>
    <property type="evidence" value="ECO:0007669"/>
    <property type="project" value="InterPro"/>
</dbReference>
<keyword evidence="2" id="KW-0378">Hydrolase</keyword>
<dbReference type="GO" id="GO:0006139">
    <property type="term" value="P:nucleobase-containing compound metabolic process"/>
    <property type="evidence" value="ECO:0007669"/>
    <property type="project" value="InterPro"/>
</dbReference>
<protein>
    <submittedName>
        <fullName evidence="4">BY PROTMAP: gi|472586258|gb|EMS23786.1| 3'-5' exonuclease [Rhodosporidium toruloides NP11]</fullName>
    </submittedName>
</protein>
<dbReference type="PANTHER" id="PTHR13620">
    <property type="entry name" value="3-5 EXONUCLEASE"/>
    <property type="match status" value="1"/>
</dbReference>
<gene>
    <name evidence="4" type="primary">FGENESH: predicted gene_12.198</name>
    <name evidence="4" type="ORF">BN2166_0060380</name>
</gene>
<dbReference type="EMBL" id="CWKI01000012">
    <property type="protein sequence ID" value="CTR10177.1"/>
    <property type="molecule type" value="Genomic_DNA"/>
</dbReference>
<dbReference type="STRING" id="5286.A0A0K3CNA8"/>
<sequence length="335" mass="37786">MFLRLAPRLLARRCAASPTSPARCRFFATYPSRSYAARPSPSNSLADAVRRGTGVADSVEQAFEAKLDAEPAEAPVKRLSLYDTLWADVEVDNDRRRSKEERAKLYKEVEEPVKPKPTQTRAMKREAEAAIQAELRAKWPDQFNYTDYNPRLVLATHDAVIEEELGRMNGYVRFLHPDLAQLSASWDSQAVRIRPRVVPGLTDELPDVLRRFIEDEEMIKLGVHINGDVHKLRRDFDISPRGCVEISDLHRRYGGVGTAGGRLISLQRLVGHYLELYLPKDDDVRMGRWSHDLSPAQIHYAANDVYASLMVVERAAKAAGRTAEQLAQDLAALAR</sequence>
<dbReference type="InterPro" id="IPR012337">
    <property type="entry name" value="RNaseH-like_sf"/>
</dbReference>
<reference evidence="4 5" key="1">
    <citation type="submission" date="2015-07" db="EMBL/GenBank/DDBJ databases">
        <authorList>
            <person name="Cajimat M.N.B."/>
            <person name="Milazzo M.L."/>
            <person name="Fulhorst C.F."/>
        </authorList>
    </citation>
    <scope>NUCLEOTIDE SEQUENCE [LARGE SCALE GENOMIC DNA]</scope>
    <source>
        <strain evidence="4">Single colony</strain>
    </source>
</reference>
<keyword evidence="5" id="KW-1185">Reference proteome</keyword>
<dbReference type="GO" id="GO:0003676">
    <property type="term" value="F:nucleic acid binding"/>
    <property type="evidence" value="ECO:0007669"/>
    <property type="project" value="InterPro"/>
</dbReference>
<dbReference type="GO" id="GO:0005634">
    <property type="term" value="C:nucleus"/>
    <property type="evidence" value="ECO:0007669"/>
    <property type="project" value="TreeGrafter"/>
</dbReference>
<evidence type="ECO:0000256" key="1">
    <source>
        <dbReference type="ARBA" id="ARBA00022722"/>
    </source>
</evidence>
<keyword evidence="4" id="KW-0269">Exonuclease</keyword>
<evidence type="ECO:0000259" key="3">
    <source>
        <dbReference type="Pfam" id="PF01612"/>
    </source>
</evidence>
<dbReference type="GO" id="GO:0005737">
    <property type="term" value="C:cytoplasm"/>
    <property type="evidence" value="ECO:0007669"/>
    <property type="project" value="TreeGrafter"/>
</dbReference>